<feature type="transmembrane region" description="Helical" evidence="1">
    <location>
        <begin position="17"/>
        <end position="36"/>
    </location>
</feature>
<reference evidence="3" key="1">
    <citation type="journal article" date="2019" name="Int. J. Syst. Evol. Microbiol.">
        <title>The Global Catalogue of Microorganisms (GCM) 10K type strain sequencing project: providing services to taxonomists for standard genome sequencing and annotation.</title>
        <authorList>
            <consortium name="The Broad Institute Genomics Platform"/>
            <consortium name="The Broad Institute Genome Sequencing Center for Infectious Disease"/>
            <person name="Wu L."/>
            <person name="Ma J."/>
        </authorList>
    </citation>
    <scope>NUCLEOTIDE SEQUENCE [LARGE SCALE GENOMIC DNA]</scope>
    <source>
        <strain evidence="3">KCTC 3913</strain>
    </source>
</reference>
<dbReference type="Proteomes" id="UP001597506">
    <property type="component" value="Unassembled WGS sequence"/>
</dbReference>
<protein>
    <submittedName>
        <fullName evidence="2">Uncharacterized protein</fullName>
    </submittedName>
</protein>
<keyword evidence="1" id="KW-0812">Transmembrane</keyword>
<proteinExistence type="predicted"/>
<organism evidence="2 3">
    <name type="scientific">Bacillus seohaeanensis</name>
    <dbReference type="NCBI Taxonomy" id="284580"/>
    <lineage>
        <taxon>Bacteria</taxon>
        <taxon>Bacillati</taxon>
        <taxon>Bacillota</taxon>
        <taxon>Bacilli</taxon>
        <taxon>Bacillales</taxon>
        <taxon>Bacillaceae</taxon>
        <taxon>Bacillus</taxon>
    </lineage>
</organism>
<gene>
    <name evidence="2" type="ORF">ACFSUL_12715</name>
</gene>
<keyword evidence="3" id="KW-1185">Reference proteome</keyword>
<dbReference type="RefSeq" id="WP_377935958.1">
    <property type="nucleotide sequence ID" value="NZ_JBHUMF010000030.1"/>
</dbReference>
<sequence length="204" mass="23228">MSDYNLKESRRERKIRLALIVGACFLIAIGFIWPFSSEKKENDIAKVPMIQVQVLEKANASTNPLVVVSKIVDKKQLLILYEIEKTNDYFFNVQKSISLNDKVQKIFLNENETGVWVQTVNNNEWILFSDSLEESRRSKEIPIKMSSSSVDFTYKSSSQSIKVISEKGVEIPLTKGDKPADVHLISPSLWLIVFEDELQIAKGS</sequence>
<keyword evidence="1" id="KW-1133">Transmembrane helix</keyword>
<evidence type="ECO:0000313" key="2">
    <source>
        <dbReference type="EMBL" id="MFD2681608.1"/>
    </source>
</evidence>
<comment type="caution">
    <text evidence="2">The sequence shown here is derived from an EMBL/GenBank/DDBJ whole genome shotgun (WGS) entry which is preliminary data.</text>
</comment>
<evidence type="ECO:0000313" key="3">
    <source>
        <dbReference type="Proteomes" id="UP001597506"/>
    </source>
</evidence>
<accession>A0ABW5RSC7</accession>
<keyword evidence="1" id="KW-0472">Membrane</keyword>
<dbReference type="EMBL" id="JBHUMF010000030">
    <property type="protein sequence ID" value="MFD2681608.1"/>
    <property type="molecule type" value="Genomic_DNA"/>
</dbReference>
<evidence type="ECO:0000256" key="1">
    <source>
        <dbReference type="SAM" id="Phobius"/>
    </source>
</evidence>
<name>A0ABW5RSC7_9BACI</name>